<organism evidence="1 2">
    <name type="scientific">Pararobbsia alpina</name>
    <dbReference type="NCBI Taxonomy" id="621374"/>
    <lineage>
        <taxon>Bacteria</taxon>
        <taxon>Pseudomonadati</taxon>
        <taxon>Pseudomonadota</taxon>
        <taxon>Betaproteobacteria</taxon>
        <taxon>Burkholderiales</taxon>
        <taxon>Burkholderiaceae</taxon>
        <taxon>Pararobbsia</taxon>
    </lineage>
</organism>
<evidence type="ECO:0000313" key="1">
    <source>
        <dbReference type="EMBL" id="CAB3798803.1"/>
    </source>
</evidence>
<reference evidence="1 2" key="1">
    <citation type="submission" date="2020-04" db="EMBL/GenBank/DDBJ databases">
        <authorList>
            <person name="De Canck E."/>
        </authorList>
    </citation>
    <scope>NUCLEOTIDE SEQUENCE [LARGE SCALE GENOMIC DNA]</scope>
    <source>
        <strain evidence="1 2">LMG 28138</strain>
    </source>
</reference>
<dbReference type="EMBL" id="CADIKM010000031">
    <property type="protein sequence ID" value="CAB3798803.1"/>
    <property type="molecule type" value="Genomic_DNA"/>
</dbReference>
<proteinExistence type="predicted"/>
<dbReference type="Proteomes" id="UP000494115">
    <property type="component" value="Unassembled WGS sequence"/>
</dbReference>
<keyword evidence="2" id="KW-1185">Reference proteome</keyword>
<evidence type="ECO:0000313" key="2">
    <source>
        <dbReference type="Proteomes" id="UP000494115"/>
    </source>
</evidence>
<name>A0A6S7BFT6_9BURK</name>
<accession>A0A6S7BFT6</accession>
<gene>
    <name evidence="1" type="ORF">LMG28138_04528</name>
</gene>
<protein>
    <submittedName>
        <fullName evidence="1">Uncharacterized protein</fullName>
    </submittedName>
</protein>
<dbReference type="AlphaFoldDB" id="A0A6S7BFT6"/>
<sequence>MSAADTIRVGAYRAFYNLIACALETHNPERAGQRVFEARDYLPQADVNRLVTELEADYYEFT</sequence>